<gene>
    <name evidence="1" type="ORF">Sjap_003014</name>
</gene>
<proteinExistence type="predicted"/>
<reference evidence="1 2" key="1">
    <citation type="submission" date="2024-01" db="EMBL/GenBank/DDBJ databases">
        <title>Genome assemblies of Stephania.</title>
        <authorList>
            <person name="Yang L."/>
        </authorList>
    </citation>
    <scope>NUCLEOTIDE SEQUENCE [LARGE SCALE GENOMIC DNA]</scope>
    <source>
        <strain evidence="1">QJT</strain>
        <tissue evidence="1">Leaf</tissue>
    </source>
</reference>
<dbReference type="Proteomes" id="UP001417504">
    <property type="component" value="Unassembled WGS sequence"/>
</dbReference>
<accession>A0AAP0KQB8</accession>
<comment type="caution">
    <text evidence="1">The sequence shown here is derived from an EMBL/GenBank/DDBJ whole genome shotgun (WGS) entry which is preliminary data.</text>
</comment>
<dbReference type="EMBL" id="JBBNAE010000001">
    <property type="protein sequence ID" value="KAK9155534.1"/>
    <property type="molecule type" value="Genomic_DNA"/>
</dbReference>
<evidence type="ECO:0000313" key="2">
    <source>
        <dbReference type="Proteomes" id="UP001417504"/>
    </source>
</evidence>
<sequence>MASSATTTNGGADHVVELVSNGITAAAVVDSLTEEEAAAAAAPLLQKPKINIFTISYSTRKPKRSGGSGGVGCCADGFVDMEWIQVLWFPLCGVVVAHLLFHGCPLGGALSSTHSYLPEYFYEMYNYLHILICMDEKNWVINVWAVTSPRASSPNLSL</sequence>
<dbReference type="AlphaFoldDB" id="A0AAP0KQB8"/>
<keyword evidence="2" id="KW-1185">Reference proteome</keyword>
<name>A0AAP0KQB8_9MAGN</name>
<organism evidence="1 2">
    <name type="scientific">Stephania japonica</name>
    <dbReference type="NCBI Taxonomy" id="461633"/>
    <lineage>
        <taxon>Eukaryota</taxon>
        <taxon>Viridiplantae</taxon>
        <taxon>Streptophyta</taxon>
        <taxon>Embryophyta</taxon>
        <taxon>Tracheophyta</taxon>
        <taxon>Spermatophyta</taxon>
        <taxon>Magnoliopsida</taxon>
        <taxon>Ranunculales</taxon>
        <taxon>Menispermaceae</taxon>
        <taxon>Menispermoideae</taxon>
        <taxon>Cissampelideae</taxon>
        <taxon>Stephania</taxon>
    </lineage>
</organism>
<evidence type="ECO:0000313" key="1">
    <source>
        <dbReference type="EMBL" id="KAK9155534.1"/>
    </source>
</evidence>
<protein>
    <submittedName>
        <fullName evidence="1">Uncharacterized protein</fullName>
    </submittedName>
</protein>